<keyword evidence="2 6" id="KW-0812">Transmembrane</keyword>
<keyword evidence="5 6" id="KW-0472">Membrane</keyword>
<keyword evidence="4 6" id="KW-1133">Transmembrane helix</keyword>
<dbReference type="InterPro" id="IPR051136">
    <property type="entry name" value="Intracellular_Lectin-GPT"/>
</dbReference>
<comment type="subcellular location">
    <subcellularLocation>
        <location evidence="1">Membrane</location>
        <topology evidence="1">Single-pass type I membrane protein</topology>
    </subcellularLocation>
</comment>
<dbReference type="GO" id="GO:0005789">
    <property type="term" value="C:endoplasmic reticulum membrane"/>
    <property type="evidence" value="ECO:0007669"/>
    <property type="project" value="TreeGrafter"/>
</dbReference>
<reference evidence="8" key="1">
    <citation type="submission" date="2021-11" db="EMBL/GenBank/DDBJ databases">
        <authorList>
            <consortium name="Genoscope - CEA"/>
            <person name="William W."/>
        </authorList>
    </citation>
    <scope>NUCLEOTIDE SEQUENCE</scope>
</reference>
<evidence type="ECO:0000259" key="7">
    <source>
        <dbReference type="PROSITE" id="PS51328"/>
    </source>
</evidence>
<dbReference type="GO" id="GO:0000139">
    <property type="term" value="C:Golgi membrane"/>
    <property type="evidence" value="ECO:0007669"/>
    <property type="project" value="TreeGrafter"/>
</dbReference>
<comment type="caution">
    <text evidence="8">The sequence shown here is derived from an EMBL/GenBank/DDBJ whole genome shotgun (WGS) entry which is preliminary data.</text>
</comment>
<feature type="non-terminal residue" evidence="8">
    <location>
        <position position="1"/>
    </location>
</feature>
<evidence type="ECO:0000313" key="8">
    <source>
        <dbReference type="EMBL" id="CAH0374269.1"/>
    </source>
</evidence>
<organism evidence="8 9">
    <name type="scientific">Pelagomonas calceolata</name>
    <dbReference type="NCBI Taxonomy" id="35677"/>
    <lineage>
        <taxon>Eukaryota</taxon>
        <taxon>Sar</taxon>
        <taxon>Stramenopiles</taxon>
        <taxon>Ochrophyta</taxon>
        <taxon>Pelagophyceae</taxon>
        <taxon>Pelagomonadales</taxon>
        <taxon>Pelagomonadaceae</taxon>
        <taxon>Pelagomonas</taxon>
    </lineage>
</organism>
<dbReference type="PROSITE" id="PS51328">
    <property type="entry name" value="L_LECTIN_LIKE"/>
    <property type="match status" value="1"/>
</dbReference>
<evidence type="ECO:0000256" key="5">
    <source>
        <dbReference type="ARBA" id="ARBA00023136"/>
    </source>
</evidence>
<evidence type="ECO:0000256" key="1">
    <source>
        <dbReference type="ARBA" id="ARBA00004479"/>
    </source>
</evidence>
<evidence type="ECO:0000256" key="4">
    <source>
        <dbReference type="ARBA" id="ARBA00022989"/>
    </source>
</evidence>
<dbReference type="SUPFAM" id="SSF49899">
    <property type="entry name" value="Concanavalin A-like lectins/glucanases"/>
    <property type="match status" value="1"/>
</dbReference>
<dbReference type="Pfam" id="PF03388">
    <property type="entry name" value="Lectin_leg-like"/>
    <property type="match status" value="1"/>
</dbReference>
<evidence type="ECO:0000313" key="9">
    <source>
        <dbReference type="Proteomes" id="UP000789595"/>
    </source>
</evidence>
<accession>A0A8J2SWK7</accession>
<evidence type="ECO:0000256" key="6">
    <source>
        <dbReference type="SAM" id="Phobius"/>
    </source>
</evidence>
<dbReference type="EMBL" id="CAKKNE010000004">
    <property type="protein sequence ID" value="CAH0374269.1"/>
    <property type="molecule type" value="Genomic_DNA"/>
</dbReference>
<sequence length="486" mass="53269">GAAALEQSGKAAASNIGATRAAALYGVGAAPNLLRHKTMRPLLATLLLAATADEQHAKHGIAPLNAGGWINKDDAETHTAMLYFHSFVPPFVSIDENATLTVSDQWRAHGDTEVRQSFARLTPFQENSAGALWSAFPFGDAANSERLSIVMTFRLSGRAQALDAGEGLALWLREGPFVSGKAFGASDRFVGAAALFDTRVNQVRLVASDSLPDDPSDREPILEAAACDVSLRKDASRDDYNHRNKSRARLVATPNRLRLLIDEANQNEWRLCADVEVPKRVAERGAAWLGAAHLGVSAATGTSRDSHDVVGVEAFADSRAHDAHLQTGWRKFLPRGTEAPLDNERLKAIEKMVDWMSFKLDHLSHVFEHSTAAFSAQVDRGEDEFEAIVDDEHNRLMQLDDSIEASLSEDLERRVLELQLAFKSNFEDKVADPENGLDATLSEKVVPEVLQPFEDSWRRPFLVLVGAHVVFGVGVVVLMRRVRKMV</sequence>
<feature type="transmembrane region" description="Helical" evidence="6">
    <location>
        <begin position="461"/>
        <end position="479"/>
    </location>
</feature>
<dbReference type="CDD" id="cd07308">
    <property type="entry name" value="lectin_leg-like"/>
    <property type="match status" value="1"/>
</dbReference>
<keyword evidence="9" id="KW-1185">Reference proteome</keyword>
<dbReference type="AlphaFoldDB" id="A0A8J2SWK7"/>
<dbReference type="Proteomes" id="UP000789595">
    <property type="component" value="Unassembled WGS sequence"/>
</dbReference>
<gene>
    <name evidence="8" type="ORF">PECAL_4P15410</name>
</gene>
<dbReference type="GO" id="GO:0005793">
    <property type="term" value="C:endoplasmic reticulum-Golgi intermediate compartment"/>
    <property type="evidence" value="ECO:0007669"/>
    <property type="project" value="TreeGrafter"/>
</dbReference>
<evidence type="ECO:0000256" key="2">
    <source>
        <dbReference type="ARBA" id="ARBA00022692"/>
    </source>
</evidence>
<keyword evidence="3" id="KW-0732">Signal</keyword>
<evidence type="ECO:0000256" key="3">
    <source>
        <dbReference type="ARBA" id="ARBA00022729"/>
    </source>
</evidence>
<proteinExistence type="predicted"/>
<name>A0A8J2SWK7_9STRA</name>
<dbReference type="InterPro" id="IPR013320">
    <property type="entry name" value="ConA-like_dom_sf"/>
</dbReference>
<dbReference type="OrthoDB" id="270293at2759"/>
<dbReference type="InterPro" id="IPR005052">
    <property type="entry name" value="Lectin_leg"/>
</dbReference>
<dbReference type="GO" id="GO:0006888">
    <property type="term" value="P:endoplasmic reticulum to Golgi vesicle-mediated transport"/>
    <property type="evidence" value="ECO:0007669"/>
    <property type="project" value="TreeGrafter"/>
</dbReference>
<protein>
    <recommendedName>
        <fullName evidence="7">L-type lectin-like domain-containing protein</fullName>
    </recommendedName>
</protein>
<dbReference type="Gene3D" id="2.60.120.200">
    <property type="match status" value="1"/>
</dbReference>
<dbReference type="PANTHER" id="PTHR12223:SF28">
    <property type="entry name" value="LECTIN, MANNOSE BINDING 1 LIKE"/>
    <property type="match status" value="1"/>
</dbReference>
<feature type="domain" description="L-type lectin-like" evidence="7">
    <location>
        <begin position="79"/>
        <end position="317"/>
    </location>
</feature>
<dbReference type="PANTHER" id="PTHR12223">
    <property type="entry name" value="VESICULAR MANNOSE-BINDING LECTIN"/>
    <property type="match status" value="1"/>
</dbReference>
<dbReference type="GO" id="GO:0005537">
    <property type="term" value="F:D-mannose binding"/>
    <property type="evidence" value="ECO:0007669"/>
    <property type="project" value="TreeGrafter"/>
</dbReference>
<dbReference type="GO" id="GO:0030134">
    <property type="term" value="C:COPII-coated ER to Golgi transport vesicle"/>
    <property type="evidence" value="ECO:0007669"/>
    <property type="project" value="TreeGrafter"/>
</dbReference>